<evidence type="ECO:0000313" key="3">
    <source>
        <dbReference type="Proteomes" id="UP001321760"/>
    </source>
</evidence>
<reference evidence="2" key="2">
    <citation type="submission" date="2023-05" db="EMBL/GenBank/DDBJ databases">
        <authorList>
            <consortium name="Lawrence Berkeley National Laboratory"/>
            <person name="Steindorff A."/>
            <person name="Hensen N."/>
            <person name="Bonometti L."/>
            <person name="Westerberg I."/>
            <person name="Brannstrom I.O."/>
            <person name="Guillou S."/>
            <person name="Cros-Aarteil S."/>
            <person name="Calhoun S."/>
            <person name="Haridas S."/>
            <person name="Kuo A."/>
            <person name="Mondo S."/>
            <person name="Pangilinan J."/>
            <person name="Riley R."/>
            <person name="Labutti K."/>
            <person name="Andreopoulos B."/>
            <person name="Lipzen A."/>
            <person name="Chen C."/>
            <person name="Yanf M."/>
            <person name="Daum C."/>
            <person name="Ng V."/>
            <person name="Clum A."/>
            <person name="Ohm R."/>
            <person name="Martin F."/>
            <person name="Silar P."/>
            <person name="Natvig D."/>
            <person name="Lalanne C."/>
            <person name="Gautier V."/>
            <person name="Ament-Velasquez S.L."/>
            <person name="Kruys A."/>
            <person name="Hutchinson M.I."/>
            <person name="Powell A.J."/>
            <person name="Barry K."/>
            <person name="Miller A.N."/>
            <person name="Grigoriev I.V."/>
            <person name="Debuchy R."/>
            <person name="Gladieux P."/>
            <person name="Thoren M.H."/>
            <person name="Johannesson H."/>
        </authorList>
    </citation>
    <scope>NUCLEOTIDE SEQUENCE</scope>
    <source>
        <strain evidence="2">PSN243</strain>
    </source>
</reference>
<proteinExistence type="predicted"/>
<dbReference type="AlphaFoldDB" id="A0AAV9GNZ4"/>
<keyword evidence="3" id="KW-1185">Reference proteome</keyword>
<reference evidence="2" key="1">
    <citation type="journal article" date="2023" name="Mol. Phylogenet. Evol.">
        <title>Genome-scale phylogeny and comparative genomics of the fungal order Sordariales.</title>
        <authorList>
            <person name="Hensen N."/>
            <person name="Bonometti L."/>
            <person name="Westerberg I."/>
            <person name="Brannstrom I.O."/>
            <person name="Guillou S."/>
            <person name="Cros-Aarteil S."/>
            <person name="Calhoun S."/>
            <person name="Haridas S."/>
            <person name="Kuo A."/>
            <person name="Mondo S."/>
            <person name="Pangilinan J."/>
            <person name="Riley R."/>
            <person name="LaButti K."/>
            <person name="Andreopoulos B."/>
            <person name="Lipzen A."/>
            <person name="Chen C."/>
            <person name="Yan M."/>
            <person name="Daum C."/>
            <person name="Ng V."/>
            <person name="Clum A."/>
            <person name="Steindorff A."/>
            <person name="Ohm R.A."/>
            <person name="Martin F."/>
            <person name="Silar P."/>
            <person name="Natvig D.O."/>
            <person name="Lalanne C."/>
            <person name="Gautier V."/>
            <person name="Ament-Velasquez S.L."/>
            <person name="Kruys A."/>
            <person name="Hutchinson M.I."/>
            <person name="Powell A.J."/>
            <person name="Barry K."/>
            <person name="Miller A.N."/>
            <person name="Grigoriev I.V."/>
            <person name="Debuchy R."/>
            <person name="Gladieux P."/>
            <person name="Hiltunen Thoren M."/>
            <person name="Johannesson H."/>
        </authorList>
    </citation>
    <scope>NUCLEOTIDE SEQUENCE</scope>
    <source>
        <strain evidence="2">PSN243</strain>
    </source>
</reference>
<accession>A0AAV9GNZ4</accession>
<keyword evidence="1" id="KW-0732">Signal</keyword>
<feature type="chain" id="PRO_5043361933" description="Peptidase A1 domain-containing protein" evidence="1">
    <location>
        <begin position="21"/>
        <end position="177"/>
    </location>
</feature>
<feature type="signal peptide" evidence="1">
    <location>
        <begin position="1"/>
        <end position="20"/>
    </location>
</feature>
<sequence length="177" mass="19686">MTPLLRLVAIFQLLVLPTRADFYIYNTFLEGDKTIQKFTFIPNNTAALPTCDGLVNPKDAYEVVSSLDKLDTQDGTYCEGKGCAWDTREPSSIDILEFRKNDQRLAVNKTAGWVLMDLDWPMSAIIDTGPQFAPVAYCDMRSKVDPELICSSPGDPGLIIQGAMVLYCEESEFSGVR</sequence>
<name>A0AAV9GNZ4_9PEZI</name>
<evidence type="ECO:0008006" key="4">
    <source>
        <dbReference type="Google" id="ProtNLM"/>
    </source>
</evidence>
<evidence type="ECO:0000256" key="1">
    <source>
        <dbReference type="SAM" id="SignalP"/>
    </source>
</evidence>
<protein>
    <recommendedName>
        <fullName evidence="4">Peptidase A1 domain-containing protein</fullName>
    </recommendedName>
</protein>
<dbReference type="Proteomes" id="UP001321760">
    <property type="component" value="Unassembled WGS sequence"/>
</dbReference>
<gene>
    <name evidence="2" type="ORF">QBC34DRAFT_493805</name>
</gene>
<comment type="caution">
    <text evidence="2">The sequence shown here is derived from an EMBL/GenBank/DDBJ whole genome shotgun (WGS) entry which is preliminary data.</text>
</comment>
<dbReference type="EMBL" id="MU865932">
    <property type="protein sequence ID" value="KAK4450559.1"/>
    <property type="molecule type" value="Genomic_DNA"/>
</dbReference>
<evidence type="ECO:0000313" key="2">
    <source>
        <dbReference type="EMBL" id="KAK4450559.1"/>
    </source>
</evidence>
<organism evidence="2 3">
    <name type="scientific">Podospora aff. communis PSN243</name>
    <dbReference type="NCBI Taxonomy" id="3040156"/>
    <lineage>
        <taxon>Eukaryota</taxon>
        <taxon>Fungi</taxon>
        <taxon>Dikarya</taxon>
        <taxon>Ascomycota</taxon>
        <taxon>Pezizomycotina</taxon>
        <taxon>Sordariomycetes</taxon>
        <taxon>Sordariomycetidae</taxon>
        <taxon>Sordariales</taxon>
        <taxon>Podosporaceae</taxon>
        <taxon>Podospora</taxon>
    </lineage>
</organism>